<dbReference type="InterPro" id="IPR050361">
    <property type="entry name" value="MPP/UQCRC_Complex"/>
</dbReference>
<sequence>MKRILYSLLSIYCVLLGTHAQAQKETPPEGSEPKDFKLPAKKEVTLDNGLKTTMVPYGAVPKVTVSLHVQTGNVHEKANEVWLADLTGNLMKEGTTSKTAQTISEEVARMGGELSISVSPNSTIIGGSVLAEYAPNLIKLFADIVQHPAFPASEVDRLKNDLLRQLKIQQSQPQAQAQAKFAAAMYPDHPYGRFFPTEEMINSYDAAKIKDFYEQNFGAQRSNLYVVGKFDEEAVAKAVKEAFNGWKKGPERNIPLAKPATKPDVLTIDRPNAPQSTIIVGLPVIDPSNKDYLALSLMNDLLGGSFGSRITSNIRENKGYTYSPYSTVANRYRTSTWAEQADVTTEHTEASLKEIFYEINKLQAEPPSKEELQGIQNYKAGIFVLQNSSHGGIINQLAFLELHGLDESYLTNYVKNIYAITPEKVQEMAQKYIRKEDMTLVVVGDKKKVDDQVKKFSAEVNKAQSTKN</sequence>
<feature type="signal peptide" evidence="1">
    <location>
        <begin position="1"/>
        <end position="22"/>
    </location>
</feature>
<accession>A0ABT8R0U0</accession>
<organism evidence="4 5">
    <name type="scientific">Rhodocytophaga aerolata</name>
    <dbReference type="NCBI Taxonomy" id="455078"/>
    <lineage>
        <taxon>Bacteria</taxon>
        <taxon>Pseudomonadati</taxon>
        <taxon>Bacteroidota</taxon>
        <taxon>Cytophagia</taxon>
        <taxon>Cytophagales</taxon>
        <taxon>Rhodocytophagaceae</taxon>
        <taxon>Rhodocytophaga</taxon>
    </lineage>
</organism>
<evidence type="ECO:0000256" key="1">
    <source>
        <dbReference type="SAM" id="SignalP"/>
    </source>
</evidence>
<proteinExistence type="predicted"/>
<keyword evidence="1" id="KW-0732">Signal</keyword>
<keyword evidence="5" id="KW-1185">Reference proteome</keyword>
<dbReference type="PANTHER" id="PTHR11851:SF224">
    <property type="entry name" value="PROCESSING PROTEASE"/>
    <property type="match status" value="1"/>
</dbReference>
<gene>
    <name evidence="4" type="ORF">Q0590_05580</name>
</gene>
<dbReference type="Gene3D" id="3.30.830.10">
    <property type="entry name" value="Metalloenzyme, LuxS/M16 peptidase-like"/>
    <property type="match status" value="2"/>
</dbReference>
<name>A0ABT8R0U0_9BACT</name>
<dbReference type="InterPro" id="IPR011765">
    <property type="entry name" value="Pept_M16_N"/>
</dbReference>
<feature type="domain" description="Peptidase M16 C-terminal" evidence="3">
    <location>
        <begin position="205"/>
        <end position="377"/>
    </location>
</feature>
<dbReference type="SUPFAM" id="SSF63411">
    <property type="entry name" value="LuxS/MPP-like metallohydrolase"/>
    <property type="match status" value="2"/>
</dbReference>
<dbReference type="Pfam" id="PF05193">
    <property type="entry name" value="Peptidase_M16_C"/>
    <property type="match status" value="1"/>
</dbReference>
<reference evidence="4" key="1">
    <citation type="submission" date="2023-07" db="EMBL/GenBank/DDBJ databases">
        <title>The genome sequence of Rhodocytophaga aerolata KACC 12507.</title>
        <authorList>
            <person name="Zhang X."/>
        </authorList>
    </citation>
    <scope>NUCLEOTIDE SEQUENCE</scope>
    <source>
        <strain evidence="4">KACC 12507</strain>
    </source>
</reference>
<dbReference type="Proteomes" id="UP001168528">
    <property type="component" value="Unassembled WGS sequence"/>
</dbReference>
<feature type="chain" id="PRO_5047296160" evidence="1">
    <location>
        <begin position="23"/>
        <end position="468"/>
    </location>
</feature>
<evidence type="ECO:0000313" key="4">
    <source>
        <dbReference type="EMBL" id="MDO1445709.1"/>
    </source>
</evidence>
<dbReference type="InterPro" id="IPR011249">
    <property type="entry name" value="Metalloenz_LuxS/M16"/>
</dbReference>
<evidence type="ECO:0000259" key="2">
    <source>
        <dbReference type="Pfam" id="PF00675"/>
    </source>
</evidence>
<comment type="caution">
    <text evidence="4">The sequence shown here is derived from an EMBL/GenBank/DDBJ whole genome shotgun (WGS) entry which is preliminary data.</text>
</comment>
<dbReference type="Pfam" id="PF00675">
    <property type="entry name" value="Peptidase_M16"/>
    <property type="match status" value="1"/>
</dbReference>
<protein>
    <submittedName>
        <fullName evidence="4">Pitrilysin family protein</fullName>
    </submittedName>
</protein>
<dbReference type="PANTHER" id="PTHR11851">
    <property type="entry name" value="METALLOPROTEASE"/>
    <property type="match status" value="1"/>
</dbReference>
<dbReference type="EMBL" id="JAUKPO010000002">
    <property type="protein sequence ID" value="MDO1445709.1"/>
    <property type="molecule type" value="Genomic_DNA"/>
</dbReference>
<dbReference type="RefSeq" id="WP_302036510.1">
    <property type="nucleotide sequence ID" value="NZ_JAUKPO010000002.1"/>
</dbReference>
<evidence type="ECO:0000313" key="5">
    <source>
        <dbReference type="Proteomes" id="UP001168528"/>
    </source>
</evidence>
<dbReference type="InterPro" id="IPR007863">
    <property type="entry name" value="Peptidase_M16_C"/>
</dbReference>
<evidence type="ECO:0000259" key="3">
    <source>
        <dbReference type="Pfam" id="PF05193"/>
    </source>
</evidence>
<feature type="domain" description="Peptidase M16 N-terminal" evidence="2">
    <location>
        <begin position="61"/>
        <end position="193"/>
    </location>
</feature>